<name>A0AC34QQU9_9BILA</name>
<evidence type="ECO:0000313" key="2">
    <source>
        <dbReference type="WBParaSite" id="JU765_v2.g18542.t1"/>
    </source>
</evidence>
<dbReference type="Proteomes" id="UP000887576">
    <property type="component" value="Unplaced"/>
</dbReference>
<dbReference type="WBParaSite" id="JU765_v2.g18542.t1">
    <property type="protein sequence ID" value="JU765_v2.g18542.t1"/>
    <property type="gene ID" value="JU765_v2.g18542"/>
</dbReference>
<protein>
    <submittedName>
        <fullName evidence="2">DnaJ homolog subfamily C member 2</fullName>
    </submittedName>
</protein>
<accession>A0AC34QQU9</accession>
<sequence>MQLAVYGFIQRQRIVEEAGLAFECNSILDKLALGKPTEPVLKDYHRPGNDSPTIEELEASVDESNFDPDDDAYRKYLENCCPKEWKEQDHYKVLGLSKLRFQATPGQVKTAYRQKVLRYHPDKGKYRTELGSKGNDMFACIQKAYELLCEEDRRSKGNDMFACIQKAYELLCEEDRRRSYDSIDETFDEKIPTAPTVNHTNFFDLLGPVFERNSRFSKAQPVPLLGDMKSDRYHVEEFYDFWFSFSSWREFSYLDAEDKSRGEDRYERREIEKQNKIERERLRKADVKRIHNLTQLAYDKDPRIVAFKKEDKRKKEEEKEQKRLEKLRKEEEKKAAEEEIKRKKQEELDKEREAKRQAALVKKEEGKIVKAKQDKLRDISGKANYWADDTNKQWKVMEQIERICMSAKVEELDEIAEKLEKMTVYDDALEFLINTAKKESSNQSSNLKKTDSSNEKSSNWTEEEIALLVKAANLFPAGTNRRWFQVCQYINDHNREKVPKTEKEVIKQAKLRAAQVTAGELAEKQQKIVAFKKEDKRKKEEEKEQKRLEKLRKEEEKKAAEEEIKRKKQEELDKEREAKRQAALVKKEEGKIVKAKQDKLRDISGKANYWADDTNKQWKVMEQIERICMSAKVEELDEIAEKLEKMTVYDDALEFLTNTAKKESLNQSNLKKTDSSNEKSSNWTEEEIALLVKAANLFPAGTSRRWFQVCQYINDHNREKVPKTEKEVIKQAKLRAAQVTAGELAEKQQKLALPKVLTTTTPANGVGQPGTAIDDWTLDEQMRFEKALKEIPSTDAQRWEKIAEATGKTKKECIQRYKKIVEMLKAKKSTG</sequence>
<organism evidence="1 2">
    <name type="scientific">Panagrolaimus sp. JU765</name>
    <dbReference type="NCBI Taxonomy" id="591449"/>
    <lineage>
        <taxon>Eukaryota</taxon>
        <taxon>Metazoa</taxon>
        <taxon>Ecdysozoa</taxon>
        <taxon>Nematoda</taxon>
        <taxon>Chromadorea</taxon>
        <taxon>Rhabditida</taxon>
        <taxon>Tylenchina</taxon>
        <taxon>Panagrolaimomorpha</taxon>
        <taxon>Panagrolaimoidea</taxon>
        <taxon>Panagrolaimidae</taxon>
        <taxon>Panagrolaimus</taxon>
    </lineage>
</organism>
<reference evidence="2" key="1">
    <citation type="submission" date="2022-11" db="UniProtKB">
        <authorList>
            <consortium name="WormBaseParasite"/>
        </authorList>
    </citation>
    <scope>IDENTIFICATION</scope>
</reference>
<proteinExistence type="predicted"/>
<evidence type="ECO:0000313" key="1">
    <source>
        <dbReference type="Proteomes" id="UP000887576"/>
    </source>
</evidence>